<dbReference type="AlphaFoldDB" id="A0A158EYD4"/>
<keyword evidence="1" id="KW-0812">Transmembrane</keyword>
<name>A0A158EYD4_9BURK</name>
<feature type="transmembrane region" description="Helical" evidence="1">
    <location>
        <begin position="107"/>
        <end position="124"/>
    </location>
</feature>
<gene>
    <name evidence="2" type="ORF">AWB66_00388</name>
</gene>
<evidence type="ECO:0000313" key="2">
    <source>
        <dbReference type="EMBL" id="SAL12548.1"/>
    </source>
</evidence>
<organism evidence="2 3">
    <name type="scientific">Caballeronia telluris</name>
    <dbReference type="NCBI Taxonomy" id="326475"/>
    <lineage>
        <taxon>Bacteria</taxon>
        <taxon>Pseudomonadati</taxon>
        <taxon>Pseudomonadota</taxon>
        <taxon>Betaproteobacteria</taxon>
        <taxon>Burkholderiales</taxon>
        <taxon>Burkholderiaceae</taxon>
        <taxon>Caballeronia</taxon>
    </lineage>
</organism>
<dbReference type="STRING" id="326475.AWB66_00388"/>
<dbReference type="EMBL" id="FCNZ02000001">
    <property type="protein sequence ID" value="SAL12548.1"/>
    <property type="molecule type" value="Genomic_DNA"/>
</dbReference>
<accession>A0A158EYD4</accession>
<reference evidence="2" key="1">
    <citation type="submission" date="2016-01" db="EMBL/GenBank/DDBJ databases">
        <authorList>
            <person name="Peeters Charlotte."/>
        </authorList>
    </citation>
    <scope>NUCLEOTIDE SEQUENCE</scope>
    <source>
        <strain evidence="2">LMG 22936</strain>
    </source>
</reference>
<dbReference type="Pfam" id="PF04307">
    <property type="entry name" value="YdjM"/>
    <property type="match status" value="1"/>
</dbReference>
<evidence type="ECO:0000313" key="3">
    <source>
        <dbReference type="Proteomes" id="UP000054717"/>
    </source>
</evidence>
<sequence>MRDLISSSQRGIDIMASNKAHRATGWAAGIIAAALVSKTGGAGPHQLCSVLALAAGVLGSTAPDWLEVAWWSRARRLWITHRTLTHWGVGWIALCVISYRLLGVHPFAAVTFGFACGGLMHLFADWPNPLGVPWIAARHSLNLWTSGRCDLLVVGAAWTGAGLTADHIWLHGALLHGTESLRLFHAIRL</sequence>
<keyword evidence="1" id="KW-0472">Membrane</keyword>
<proteinExistence type="predicted"/>
<evidence type="ECO:0000256" key="1">
    <source>
        <dbReference type="SAM" id="Phobius"/>
    </source>
</evidence>
<keyword evidence="1" id="KW-1133">Transmembrane helix</keyword>
<comment type="caution">
    <text evidence="2">The sequence shown here is derived from an EMBL/GenBank/DDBJ whole genome shotgun (WGS) entry which is preliminary data.</text>
</comment>
<protein>
    <submittedName>
        <fullName evidence="2">Membrane protein</fullName>
    </submittedName>
</protein>
<dbReference type="Proteomes" id="UP000054717">
    <property type="component" value="Unassembled WGS sequence"/>
</dbReference>
<dbReference type="InterPro" id="IPR007404">
    <property type="entry name" value="YdjM-like"/>
</dbReference>
<keyword evidence="3" id="KW-1185">Reference proteome</keyword>